<dbReference type="PANTHER" id="PTHR48449">
    <property type="entry name" value="DUF1985 DOMAIN-CONTAINING PROTEIN"/>
    <property type="match status" value="1"/>
</dbReference>
<accession>A0A8S9SK07</accession>
<protein>
    <recommendedName>
        <fullName evidence="2">DUF1985 domain-containing protein</fullName>
    </recommendedName>
</protein>
<reference evidence="3" key="1">
    <citation type="submission" date="2019-12" db="EMBL/GenBank/DDBJ databases">
        <title>Genome sequencing and annotation of Brassica cretica.</title>
        <authorList>
            <person name="Studholme D.J."/>
            <person name="Sarris P."/>
        </authorList>
    </citation>
    <scope>NUCLEOTIDE SEQUENCE</scope>
    <source>
        <strain evidence="3">PFS-109/04</strain>
        <tissue evidence="3">Leaf</tissue>
    </source>
</reference>
<evidence type="ECO:0000256" key="1">
    <source>
        <dbReference type="SAM" id="MobiDB-lite"/>
    </source>
</evidence>
<feature type="compositionally biased region" description="Basic and acidic residues" evidence="1">
    <location>
        <begin position="12"/>
        <end position="21"/>
    </location>
</feature>
<name>A0A8S9SK07_BRACR</name>
<feature type="region of interest" description="Disordered" evidence="1">
    <location>
        <begin position="281"/>
        <end position="307"/>
    </location>
</feature>
<evidence type="ECO:0000259" key="2">
    <source>
        <dbReference type="Pfam" id="PF09331"/>
    </source>
</evidence>
<dbReference type="Pfam" id="PF09331">
    <property type="entry name" value="DUF1985"/>
    <property type="match status" value="1"/>
</dbReference>
<sequence>MSSRKKRVAKSGGKEIGHPEEVVGNQKLPSRLFTTGRYPSKRVNLNASLELLGAGRRDITIAEVAAMVAGDKEMPPTQKLKLCLIIIVDGVLLATNQEPKPSVKHVKRLEKLDRFLSFQWGRESFWWTISSMIPPAKVIGKCDNPNGVFCRKLRQETKVLAGFPWALQLWAFEAIPGLIARLGGKDEQTLLTYDGEKLPQHTGLGLVDVLHAEHDPKVSGSLIVVGCRCMNLGVIKRTVGGEFDCEILDRKVAYMVGLVKAGHKFSKGKWLGGDAEEPIYNHEEATKDKKRKPSRGPSREQEGPALKQRRLSRFFSRKVPGGGHDVAELQAKEAVCDRPVQGLGCSSLHRCALTLIEHVDKVFRPMPWIKSRQVKMPSEDGKC</sequence>
<gene>
    <name evidence="3" type="ORF">F2Q69_00037660</name>
</gene>
<feature type="domain" description="DUF1985" evidence="2">
    <location>
        <begin position="54"/>
        <end position="131"/>
    </location>
</feature>
<proteinExistence type="predicted"/>
<dbReference type="EMBL" id="QGKX02000004">
    <property type="protein sequence ID" value="KAF3601047.1"/>
    <property type="molecule type" value="Genomic_DNA"/>
</dbReference>
<evidence type="ECO:0000313" key="4">
    <source>
        <dbReference type="Proteomes" id="UP000712600"/>
    </source>
</evidence>
<dbReference type="AlphaFoldDB" id="A0A8S9SK07"/>
<feature type="region of interest" description="Disordered" evidence="1">
    <location>
        <begin position="1"/>
        <end position="21"/>
    </location>
</feature>
<evidence type="ECO:0000313" key="3">
    <source>
        <dbReference type="EMBL" id="KAF3601047.1"/>
    </source>
</evidence>
<dbReference type="InterPro" id="IPR015410">
    <property type="entry name" value="DUF1985"/>
</dbReference>
<dbReference type="Proteomes" id="UP000712600">
    <property type="component" value="Unassembled WGS sequence"/>
</dbReference>
<dbReference type="PANTHER" id="PTHR48449:SF1">
    <property type="entry name" value="DUF1985 DOMAIN-CONTAINING PROTEIN"/>
    <property type="match status" value="1"/>
</dbReference>
<organism evidence="3 4">
    <name type="scientific">Brassica cretica</name>
    <name type="common">Mustard</name>
    <dbReference type="NCBI Taxonomy" id="69181"/>
    <lineage>
        <taxon>Eukaryota</taxon>
        <taxon>Viridiplantae</taxon>
        <taxon>Streptophyta</taxon>
        <taxon>Embryophyta</taxon>
        <taxon>Tracheophyta</taxon>
        <taxon>Spermatophyta</taxon>
        <taxon>Magnoliopsida</taxon>
        <taxon>eudicotyledons</taxon>
        <taxon>Gunneridae</taxon>
        <taxon>Pentapetalae</taxon>
        <taxon>rosids</taxon>
        <taxon>malvids</taxon>
        <taxon>Brassicales</taxon>
        <taxon>Brassicaceae</taxon>
        <taxon>Brassiceae</taxon>
        <taxon>Brassica</taxon>
    </lineage>
</organism>
<comment type="caution">
    <text evidence="3">The sequence shown here is derived from an EMBL/GenBank/DDBJ whole genome shotgun (WGS) entry which is preliminary data.</text>
</comment>